<dbReference type="RefSeq" id="WP_012242578.1">
    <property type="nucleotide sequence ID" value="NZ_JACAOE010000001.1"/>
</dbReference>
<evidence type="ECO:0000313" key="1">
    <source>
        <dbReference type="EMBL" id="TRX99921.1"/>
    </source>
</evidence>
<comment type="caution">
    <text evidence="1">The sequence shown here is derived from an EMBL/GenBank/DDBJ whole genome shotgun (WGS) entry which is preliminary data.</text>
</comment>
<gene>
    <name evidence="1" type="ORF">FNV44_02465</name>
</gene>
<reference evidence="1 2" key="1">
    <citation type="submission" date="2019-07" db="EMBL/GenBank/DDBJ databases">
        <title>Genome sequence of Acholeplasma laidlawii strain with increased resistance to erythromycin.</title>
        <authorList>
            <person name="Medvedeva E.S."/>
            <person name="Baranova N.B."/>
            <person name="Siniagina M.N."/>
            <person name="Mouzykantov A."/>
            <person name="Chernova O.A."/>
            <person name="Chernov V.M."/>
        </authorList>
    </citation>
    <scope>NUCLEOTIDE SEQUENCE [LARGE SCALE GENOMIC DNA]</scope>
    <source>
        <strain evidence="1 2">PG8REry</strain>
    </source>
</reference>
<protein>
    <recommendedName>
        <fullName evidence="3">Helix-turn-helix domain-containing protein</fullName>
    </recommendedName>
</protein>
<dbReference type="Gene3D" id="1.10.10.10">
    <property type="entry name" value="Winged helix-like DNA-binding domain superfamily/Winged helix DNA-binding domain"/>
    <property type="match status" value="1"/>
</dbReference>
<evidence type="ECO:0008006" key="3">
    <source>
        <dbReference type="Google" id="ProtNLM"/>
    </source>
</evidence>
<dbReference type="EMBL" id="VKID01000001">
    <property type="protein sequence ID" value="TRX99921.1"/>
    <property type="molecule type" value="Genomic_DNA"/>
</dbReference>
<name>A0A553II93_ACHLA</name>
<organism evidence="1 2">
    <name type="scientific">Acholeplasma laidlawii</name>
    <dbReference type="NCBI Taxonomy" id="2148"/>
    <lineage>
        <taxon>Bacteria</taxon>
        <taxon>Bacillati</taxon>
        <taxon>Mycoplasmatota</taxon>
        <taxon>Mollicutes</taxon>
        <taxon>Acholeplasmatales</taxon>
        <taxon>Acholeplasmataceae</taxon>
        <taxon>Acholeplasma</taxon>
    </lineage>
</organism>
<evidence type="ECO:0000313" key="2">
    <source>
        <dbReference type="Proteomes" id="UP000315938"/>
    </source>
</evidence>
<dbReference type="AlphaFoldDB" id="A0A553II93"/>
<dbReference type="InterPro" id="IPR036388">
    <property type="entry name" value="WH-like_DNA-bd_sf"/>
</dbReference>
<sequence>MNREQLKLNVEELQKKGYVYKRIAKELSITVSSARYICSKHNESKLDQEVCKHCGSKIKSIKAKKKMIKF</sequence>
<dbReference type="Proteomes" id="UP000315938">
    <property type="component" value="Unassembled WGS sequence"/>
</dbReference>
<dbReference type="GeneID" id="41338802"/>
<proteinExistence type="predicted"/>
<accession>A0A553II93</accession>